<dbReference type="GO" id="GO:0005634">
    <property type="term" value="C:nucleus"/>
    <property type="evidence" value="ECO:0007669"/>
    <property type="project" value="TreeGrafter"/>
</dbReference>
<evidence type="ECO:0000256" key="7">
    <source>
        <dbReference type="ARBA" id="ARBA00023298"/>
    </source>
</evidence>
<dbReference type="PANTHER" id="PTHR24124">
    <property type="entry name" value="ANKYRIN REPEAT FAMILY A"/>
    <property type="match status" value="1"/>
</dbReference>
<evidence type="ECO:0000313" key="11">
    <source>
        <dbReference type="Proteomes" id="UP000288716"/>
    </source>
</evidence>
<organism evidence="10 11">
    <name type="scientific">Leptotrombidium deliense</name>
    <dbReference type="NCBI Taxonomy" id="299467"/>
    <lineage>
        <taxon>Eukaryota</taxon>
        <taxon>Metazoa</taxon>
        <taxon>Ecdysozoa</taxon>
        <taxon>Arthropoda</taxon>
        <taxon>Chelicerata</taxon>
        <taxon>Arachnida</taxon>
        <taxon>Acari</taxon>
        <taxon>Acariformes</taxon>
        <taxon>Trombidiformes</taxon>
        <taxon>Prostigmata</taxon>
        <taxon>Anystina</taxon>
        <taxon>Parasitengona</taxon>
        <taxon>Trombiculoidea</taxon>
        <taxon>Trombiculidae</taxon>
        <taxon>Leptotrombidium</taxon>
    </lineage>
</organism>
<evidence type="ECO:0000256" key="5">
    <source>
        <dbReference type="ARBA" id="ARBA00023028"/>
    </source>
</evidence>
<feature type="non-terminal residue" evidence="10">
    <location>
        <position position="208"/>
    </location>
</feature>
<evidence type="ECO:0000256" key="8">
    <source>
        <dbReference type="PROSITE-ProRule" id="PRU00023"/>
    </source>
</evidence>
<keyword evidence="5" id="KW-0638">Presynaptic neurotoxin</keyword>
<keyword evidence="6 8" id="KW-0040">ANK repeat</keyword>
<comment type="subcellular location">
    <subcellularLocation>
        <location evidence="1">Target cell membrane</location>
    </subcellularLocation>
</comment>
<dbReference type="STRING" id="299467.A0A443SWA9"/>
<dbReference type="PANTHER" id="PTHR24124:SF15">
    <property type="entry name" value="LP07441P"/>
    <property type="match status" value="1"/>
</dbReference>
<keyword evidence="7" id="KW-0472">Membrane</keyword>
<protein>
    <submittedName>
        <fullName evidence="10">Ankyrin repeat family A protein 2-like protein</fullName>
    </submittedName>
</protein>
<dbReference type="PRINTS" id="PR01415">
    <property type="entry name" value="ANKYRIN"/>
</dbReference>
<feature type="repeat" description="ANK" evidence="8">
    <location>
        <begin position="90"/>
        <end position="122"/>
    </location>
</feature>
<keyword evidence="4" id="KW-0677">Repeat</keyword>
<feature type="repeat" description="ANK" evidence="8">
    <location>
        <begin position="160"/>
        <end position="192"/>
    </location>
</feature>
<keyword evidence="5" id="KW-0800">Toxin</keyword>
<gene>
    <name evidence="10" type="ORF">B4U80_01818</name>
</gene>
<dbReference type="SUPFAM" id="SSF48403">
    <property type="entry name" value="Ankyrin repeat"/>
    <property type="match status" value="1"/>
</dbReference>
<dbReference type="InterPro" id="IPR002110">
    <property type="entry name" value="Ankyrin_rpt"/>
</dbReference>
<evidence type="ECO:0000256" key="3">
    <source>
        <dbReference type="ARBA" id="ARBA00022537"/>
    </source>
</evidence>
<feature type="region of interest" description="Disordered" evidence="9">
    <location>
        <begin position="1"/>
        <end position="23"/>
    </location>
</feature>
<dbReference type="AlphaFoldDB" id="A0A443SWA9"/>
<dbReference type="Pfam" id="PF13857">
    <property type="entry name" value="Ank_5"/>
    <property type="match status" value="1"/>
</dbReference>
<dbReference type="PROSITE" id="PS50088">
    <property type="entry name" value="ANK_REPEAT"/>
    <property type="match status" value="3"/>
</dbReference>
<dbReference type="Gene3D" id="1.25.40.20">
    <property type="entry name" value="Ankyrin repeat-containing domain"/>
    <property type="match status" value="1"/>
</dbReference>
<accession>A0A443SWA9</accession>
<dbReference type="Proteomes" id="UP000288716">
    <property type="component" value="Unassembled WGS sequence"/>
</dbReference>
<dbReference type="PROSITE" id="PS50297">
    <property type="entry name" value="ANK_REP_REGION"/>
    <property type="match status" value="3"/>
</dbReference>
<evidence type="ECO:0000256" key="4">
    <source>
        <dbReference type="ARBA" id="ARBA00022737"/>
    </source>
</evidence>
<dbReference type="SMART" id="SM00248">
    <property type="entry name" value="ANK"/>
    <property type="match status" value="3"/>
</dbReference>
<dbReference type="Pfam" id="PF12796">
    <property type="entry name" value="Ank_2"/>
    <property type="match status" value="1"/>
</dbReference>
<comment type="caution">
    <text evidence="10">The sequence shown here is derived from an EMBL/GenBank/DDBJ whole genome shotgun (WGS) entry which is preliminary data.</text>
</comment>
<evidence type="ECO:0000313" key="10">
    <source>
        <dbReference type="EMBL" id="RWS31822.1"/>
    </source>
</evidence>
<dbReference type="GO" id="GO:0006887">
    <property type="term" value="P:exocytosis"/>
    <property type="evidence" value="ECO:0007669"/>
    <property type="project" value="UniProtKB-KW"/>
</dbReference>
<keyword evidence="3" id="KW-1052">Target cell membrane</keyword>
<feature type="repeat" description="ANK" evidence="8">
    <location>
        <begin position="123"/>
        <end position="155"/>
    </location>
</feature>
<feature type="compositionally biased region" description="Basic and acidic residues" evidence="9">
    <location>
        <begin position="1"/>
        <end position="11"/>
    </location>
</feature>
<evidence type="ECO:0000256" key="9">
    <source>
        <dbReference type="SAM" id="MobiDB-lite"/>
    </source>
</evidence>
<evidence type="ECO:0000256" key="1">
    <source>
        <dbReference type="ARBA" id="ARBA00004175"/>
    </source>
</evidence>
<dbReference type="GO" id="GO:0044218">
    <property type="term" value="C:other organism cell membrane"/>
    <property type="evidence" value="ECO:0007669"/>
    <property type="project" value="UniProtKB-KW"/>
</dbReference>
<reference evidence="10 11" key="1">
    <citation type="journal article" date="2018" name="Gigascience">
        <title>Genomes of trombidid mites reveal novel predicted allergens and laterally-transferred genes associated with secondary metabolism.</title>
        <authorList>
            <person name="Dong X."/>
            <person name="Chaisiri K."/>
            <person name="Xia D."/>
            <person name="Armstrong S.D."/>
            <person name="Fang Y."/>
            <person name="Donnelly M.J."/>
            <person name="Kadowaki T."/>
            <person name="McGarry J.W."/>
            <person name="Darby A.C."/>
            <person name="Makepeace B.L."/>
        </authorList>
    </citation>
    <scope>NUCLEOTIDE SEQUENCE [LARGE SCALE GENOMIC DNA]</scope>
    <source>
        <strain evidence="10">UoL-UT</strain>
    </source>
</reference>
<dbReference type="GO" id="GO:0010468">
    <property type="term" value="P:regulation of gene expression"/>
    <property type="evidence" value="ECO:0007669"/>
    <property type="project" value="TreeGrafter"/>
</dbReference>
<keyword evidence="5" id="KW-0528">Neurotoxin</keyword>
<keyword evidence="11" id="KW-1185">Reference proteome</keyword>
<dbReference type="InterPro" id="IPR036770">
    <property type="entry name" value="Ankyrin_rpt-contain_sf"/>
</dbReference>
<sequence length="208" mass="23056">MKRESNDHIEKNAPQSPLAISGLNRDERRSAFTPYRPSTVLTNLQRGNVKTETPICLPERTMHQLAAQGELFSTFFTPDKLCKIDETDDNGYTALHWAAAYGQLTTVRLLLEKGANARIKGNHGETCLHFAASNGHLHVLKELLASEENNNFLLNETDEDGNTALMFASYANHALCVNELLKSGVDITLQNVNLDTAYSIAVNKKNKS</sequence>
<dbReference type="EMBL" id="NCKV01000052">
    <property type="protein sequence ID" value="RWS31822.1"/>
    <property type="molecule type" value="Genomic_DNA"/>
</dbReference>
<name>A0A443SWA9_9ACAR</name>
<evidence type="ECO:0000256" key="6">
    <source>
        <dbReference type="ARBA" id="ARBA00023043"/>
    </source>
</evidence>
<dbReference type="GO" id="GO:0044231">
    <property type="term" value="C:host cell presynaptic membrane"/>
    <property type="evidence" value="ECO:0007669"/>
    <property type="project" value="UniProtKB-KW"/>
</dbReference>
<proteinExistence type="predicted"/>
<evidence type="ECO:0000256" key="2">
    <source>
        <dbReference type="ARBA" id="ARBA00022483"/>
    </source>
</evidence>
<keyword evidence="2" id="KW-0268">Exocytosis</keyword>
<dbReference type="OrthoDB" id="10251692at2759"/>
<dbReference type="VEuPathDB" id="VectorBase:LDEU000215"/>
<keyword evidence="7" id="KW-1053">Target membrane</keyword>